<comment type="caution">
    <text evidence="1">The sequence shown here is derived from an EMBL/GenBank/DDBJ whole genome shotgun (WGS) entry which is preliminary data.</text>
</comment>
<proteinExistence type="predicted"/>
<evidence type="ECO:0000313" key="1">
    <source>
        <dbReference type="EMBL" id="CAH9141406.1"/>
    </source>
</evidence>
<dbReference type="EMBL" id="CAMAPF010001029">
    <property type="protein sequence ID" value="CAH9141406.1"/>
    <property type="molecule type" value="Genomic_DNA"/>
</dbReference>
<name>A0AAV0G0R8_9ASTE</name>
<reference evidence="1" key="1">
    <citation type="submission" date="2022-07" db="EMBL/GenBank/DDBJ databases">
        <authorList>
            <person name="Macas J."/>
            <person name="Novak P."/>
            <person name="Neumann P."/>
        </authorList>
    </citation>
    <scope>NUCLEOTIDE SEQUENCE</scope>
</reference>
<keyword evidence="2" id="KW-1185">Reference proteome</keyword>
<organism evidence="1 2">
    <name type="scientific">Cuscuta epithymum</name>
    <dbReference type="NCBI Taxonomy" id="186058"/>
    <lineage>
        <taxon>Eukaryota</taxon>
        <taxon>Viridiplantae</taxon>
        <taxon>Streptophyta</taxon>
        <taxon>Embryophyta</taxon>
        <taxon>Tracheophyta</taxon>
        <taxon>Spermatophyta</taxon>
        <taxon>Magnoliopsida</taxon>
        <taxon>eudicotyledons</taxon>
        <taxon>Gunneridae</taxon>
        <taxon>Pentapetalae</taxon>
        <taxon>asterids</taxon>
        <taxon>lamiids</taxon>
        <taxon>Solanales</taxon>
        <taxon>Convolvulaceae</taxon>
        <taxon>Cuscuteae</taxon>
        <taxon>Cuscuta</taxon>
        <taxon>Cuscuta subgen. Cuscuta</taxon>
    </lineage>
</organism>
<dbReference type="AlphaFoldDB" id="A0AAV0G0R8"/>
<accession>A0AAV0G0R8</accession>
<sequence length="108" mass="12374">MIQRERKSQPRRESILSIVYVHPLRPSHRRGVEVVVQSDRVVEDDDVAEVELVGEDGSVRALGRPDDGRRGVGGVLAVVDHVVEEEHELLAWLVWPFWRHCMDGRNCE</sequence>
<protein>
    <submittedName>
        <fullName evidence="1">Uncharacterized protein</fullName>
    </submittedName>
</protein>
<dbReference type="Proteomes" id="UP001152523">
    <property type="component" value="Unassembled WGS sequence"/>
</dbReference>
<gene>
    <name evidence="1" type="ORF">CEPIT_LOCUS39104</name>
</gene>
<evidence type="ECO:0000313" key="2">
    <source>
        <dbReference type="Proteomes" id="UP001152523"/>
    </source>
</evidence>